<evidence type="ECO:0000313" key="2">
    <source>
        <dbReference type="EMBL" id="KAH9510529.1"/>
    </source>
</evidence>
<dbReference type="AlphaFoldDB" id="A0A922HWG9"/>
<proteinExistence type="predicted"/>
<name>A0A922HWG9_DERFA</name>
<organism evidence="2 3">
    <name type="scientific">Dermatophagoides farinae</name>
    <name type="common">American house dust mite</name>
    <dbReference type="NCBI Taxonomy" id="6954"/>
    <lineage>
        <taxon>Eukaryota</taxon>
        <taxon>Metazoa</taxon>
        <taxon>Ecdysozoa</taxon>
        <taxon>Arthropoda</taxon>
        <taxon>Chelicerata</taxon>
        <taxon>Arachnida</taxon>
        <taxon>Acari</taxon>
        <taxon>Acariformes</taxon>
        <taxon>Sarcoptiformes</taxon>
        <taxon>Astigmata</taxon>
        <taxon>Psoroptidia</taxon>
        <taxon>Analgoidea</taxon>
        <taxon>Pyroglyphidae</taxon>
        <taxon>Dermatophagoidinae</taxon>
        <taxon>Dermatophagoides</taxon>
    </lineage>
</organism>
<gene>
    <name evidence="2" type="ORF">DERF_009051</name>
</gene>
<keyword evidence="3" id="KW-1185">Reference proteome</keyword>
<dbReference type="Proteomes" id="UP000790347">
    <property type="component" value="Unassembled WGS sequence"/>
</dbReference>
<sequence>MKGKKLWKYVIDNNINDSEDPSKFMAMAFIVRTVDETNFHRISGCDSAKQMMDKLIQYHRGCSSKSTEGLLQKFYEISWSDDIEATFSEVRRINGELKARGVLKTSSELCSKILSILPTSFNEVKCSVKATKMITGKEITLEQLESLVRSVHKMQKSNDSDNQPEMMIEDSVDPNQTENVEQNENHQRGRPVGATNKIYEVNVEPSIVINAKRWEM</sequence>
<evidence type="ECO:0000256" key="1">
    <source>
        <dbReference type="SAM" id="MobiDB-lite"/>
    </source>
</evidence>
<accession>A0A922HWG9</accession>
<comment type="caution">
    <text evidence="2">The sequence shown here is derived from an EMBL/GenBank/DDBJ whole genome shotgun (WGS) entry which is preliminary data.</text>
</comment>
<dbReference type="Pfam" id="PF14223">
    <property type="entry name" value="Retrotran_gag_2"/>
    <property type="match status" value="1"/>
</dbReference>
<reference evidence="2" key="2">
    <citation type="journal article" date="2022" name="Res Sq">
        <title>Comparative Genomics Reveals Insights into the Divergent Evolution of Astigmatic Mites and Household Pest Adaptations.</title>
        <authorList>
            <person name="Xiong Q."/>
            <person name="Wan A.T.-Y."/>
            <person name="Liu X.-Y."/>
            <person name="Fung C.S.-H."/>
            <person name="Xiao X."/>
            <person name="Malainual N."/>
            <person name="Hou J."/>
            <person name="Wang L."/>
            <person name="Wang M."/>
            <person name="Yang K."/>
            <person name="Cui Y."/>
            <person name="Leung E."/>
            <person name="Nong W."/>
            <person name="Shin S.-K."/>
            <person name="Au S."/>
            <person name="Jeong K.Y."/>
            <person name="Chew F.T."/>
            <person name="Hui J."/>
            <person name="Leung T.F."/>
            <person name="Tungtrongchitr A."/>
            <person name="Zhong N."/>
            <person name="Liu Z."/>
            <person name="Tsui S."/>
        </authorList>
    </citation>
    <scope>NUCLEOTIDE SEQUENCE</scope>
    <source>
        <strain evidence="2">Derf</strain>
        <tissue evidence="2">Whole organism</tissue>
    </source>
</reference>
<protein>
    <submittedName>
        <fullName evidence="2">Uncharacterized protein</fullName>
    </submittedName>
</protein>
<feature type="region of interest" description="Disordered" evidence="1">
    <location>
        <begin position="174"/>
        <end position="193"/>
    </location>
</feature>
<evidence type="ECO:0000313" key="3">
    <source>
        <dbReference type="Proteomes" id="UP000790347"/>
    </source>
</evidence>
<reference evidence="2" key="1">
    <citation type="submission" date="2013-05" db="EMBL/GenBank/DDBJ databases">
        <authorList>
            <person name="Yim A.K.Y."/>
            <person name="Chan T.F."/>
            <person name="Ji K.M."/>
            <person name="Liu X.Y."/>
            <person name="Zhou J.W."/>
            <person name="Li R.Q."/>
            <person name="Yang K.Y."/>
            <person name="Li J."/>
            <person name="Li M."/>
            <person name="Law P.T.W."/>
            <person name="Wu Y.L."/>
            <person name="Cai Z.L."/>
            <person name="Qin H."/>
            <person name="Bao Y."/>
            <person name="Leung R.K.K."/>
            <person name="Ng P.K.S."/>
            <person name="Zou J."/>
            <person name="Zhong X.J."/>
            <person name="Ran P.X."/>
            <person name="Zhong N.S."/>
            <person name="Liu Z.G."/>
            <person name="Tsui S.K.W."/>
        </authorList>
    </citation>
    <scope>NUCLEOTIDE SEQUENCE</scope>
    <source>
        <strain evidence="2">Derf</strain>
        <tissue evidence="2">Whole organism</tissue>
    </source>
</reference>
<dbReference type="EMBL" id="ASGP02000004">
    <property type="protein sequence ID" value="KAH9510529.1"/>
    <property type="molecule type" value="Genomic_DNA"/>
</dbReference>